<evidence type="ECO:0008006" key="4">
    <source>
        <dbReference type="Google" id="ProtNLM"/>
    </source>
</evidence>
<organism evidence="2 3">
    <name type="scientific">Peterkaempfera bronchialis</name>
    <dbReference type="NCBI Taxonomy" id="2126346"/>
    <lineage>
        <taxon>Bacteria</taxon>
        <taxon>Bacillati</taxon>
        <taxon>Actinomycetota</taxon>
        <taxon>Actinomycetes</taxon>
        <taxon>Kitasatosporales</taxon>
        <taxon>Streptomycetaceae</taxon>
        <taxon>Peterkaempfera</taxon>
    </lineage>
</organism>
<dbReference type="Proteomes" id="UP000249340">
    <property type="component" value="Chromosome"/>
</dbReference>
<feature type="compositionally biased region" description="Basic and acidic residues" evidence="1">
    <location>
        <begin position="24"/>
        <end position="43"/>
    </location>
</feature>
<dbReference type="EMBL" id="CP031264">
    <property type="protein sequence ID" value="AXI77130.1"/>
    <property type="molecule type" value="Genomic_DNA"/>
</dbReference>
<protein>
    <recommendedName>
        <fullName evidence="4">DUF5304 domain-containing protein</fullName>
    </recommendedName>
</protein>
<reference evidence="3" key="1">
    <citation type="submission" date="2018-07" db="EMBL/GenBank/DDBJ databases">
        <title>Streptacidiphilus bronchialis DSM 106435 chromosome.</title>
        <authorList>
            <person name="Batra D."/>
            <person name="Gulvik C.A."/>
        </authorList>
    </citation>
    <scope>NUCLEOTIDE SEQUENCE [LARGE SCALE GENOMIC DNA]</scope>
    <source>
        <strain evidence="3">DSM 106435</strain>
    </source>
</reference>
<name>A0A345STS5_9ACTN</name>
<evidence type="ECO:0000256" key="1">
    <source>
        <dbReference type="SAM" id="MobiDB-lite"/>
    </source>
</evidence>
<evidence type="ECO:0000313" key="3">
    <source>
        <dbReference type="Proteomes" id="UP000249340"/>
    </source>
</evidence>
<dbReference type="Pfam" id="PF17230">
    <property type="entry name" value="DUF5304"/>
    <property type="match status" value="1"/>
</dbReference>
<feature type="region of interest" description="Disordered" evidence="1">
    <location>
        <begin position="1"/>
        <end position="68"/>
    </location>
</feature>
<dbReference type="OrthoDB" id="3853386at2"/>
<dbReference type="AlphaFoldDB" id="A0A345STS5"/>
<gene>
    <name evidence="2" type="ORF">C7M71_006425</name>
</gene>
<dbReference type="KEGG" id="stri:C7M71_006425"/>
<dbReference type="RefSeq" id="WP_111491289.1">
    <property type="nucleotide sequence ID" value="NZ_CP031264.1"/>
</dbReference>
<accession>A0A345STS5</accession>
<keyword evidence="3" id="KW-1185">Reference proteome</keyword>
<dbReference type="InterPro" id="IPR035183">
    <property type="entry name" value="DUF5304"/>
</dbReference>
<proteinExistence type="predicted"/>
<feature type="compositionally biased region" description="Low complexity" evidence="1">
    <location>
        <begin position="44"/>
        <end position="53"/>
    </location>
</feature>
<evidence type="ECO:0000313" key="2">
    <source>
        <dbReference type="EMBL" id="AXI77130.1"/>
    </source>
</evidence>
<sequence length="160" mass="17323">MTSADDRREDDDIWAQAVAEDAEAQERLKQQGEQRQGEQRQGEQEPLAADADPFGGGGVGDGEKAFPFGVGGPELAPLVDEVRRFASAVGERMQEVSRTLGAGEGLEQLASPLRERHPEVYRHLAAAGGELLAAYRAAVSGQERRWTGEKPSDSEHIDLD</sequence>